<sequence>MADAESLPNRQWELIVFSIVFLILGTVFTVWRLFVRTKASKWLGPSDWLMAFGVILNDVDCVLSVLAGFAGAGRLARDPFLTVPQRAKMSRYLFTGQILNIYAMFLVKLSICAYLLALNFSKVYRRLSLGALVFVVIFNFIFPSASLWGLCRPLASRWDIRITDKVCWPITVRIAFGYMQSVSNIITDIFYATAPIVYLRQIQIKKRTQWGVRAVFLMAVVCTTISILKIWDQEMHKGTPEIARDVVPMTLWATAENTVGIVVANLPLLRKPFERIFRSLLQSTSNGTTNADKTREEHFSDFRMQSYRSRSARRSRVEALHNRMGNMPAAGDYESDKAILDDKEKEERSYGSPTGIVKTTEVTVSDYYSRERDDERRGS</sequence>
<accession>A0ACC2IAC6</accession>
<proteinExistence type="predicted"/>
<keyword evidence="2" id="KW-1185">Reference proteome</keyword>
<comment type="caution">
    <text evidence="1">The sequence shown here is derived from an EMBL/GenBank/DDBJ whole genome shotgun (WGS) entry which is preliminary data.</text>
</comment>
<dbReference type="EMBL" id="JAPHNI010000348">
    <property type="protein sequence ID" value="KAJ8112140.1"/>
    <property type="molecule type" value="Genomic_DNA"/>
</dbReference>
<protein>
    <submittedName>
        <fullName evidence="1">Uncharacterized protein</fullName>
    </submittedName>
</protein>
<evidence type="ECO:0000313" key="1">
    <source>
        <dbReference type="EMBL" id="KAJ8112140.1"/>
    </source>
</evidence>
<name>A0ACC2IAC6_9PLEO</name>
<organism evidence="1 2">
    <name type="scientific">Boeremia exigua</name>
    <dbReference type="NCBI Taxonomy" id="749465"/>
    <lineage>
        <taxon>Eukaryota</taxon>
        <taxon>Fungi</taxon>
        <taxon>Dikarya</taxon>
        <taxon>Ascomycota</taxon>
        <taxon>Pezizomycotina</taxon>
        <taxon>Dothideomycetes</taxon>
        <taxon>Pleosporomycetidae</taxon>
        <taxon>Pleosporales</taxon>
        <taxon>Pleosporineae</taxon>
        <taxon>Didymellaceae</taxon>
        <taxon>Boeremia</taxon>
    </lineage>
</organism>
<evidence type="ECO:0000313" key="2">
    <source>
        <dbReference type="Proteomes" id="UP001153331"/>
    </source>
</evidence>
<gene>
    <name evidence="1" type="ORF">OPT61_g5426</name>
</gene>
<reference evidence="1" key="1">
    <citation type="submission" date="2022-11" db="EMBL/GenBank/DDBJ databases">
        <title>Genome Sequence of Boeremia exigua.</title>
        <authorList>
            <person name="Buettner E."/>
        </authorList>
    </citation>
    <scope>NUCLEOTIDE SEQUENCE</scope>
    <source>
        <strain evidence="1">CU02</strain>
    </source>
</reference>
<dbReference type="Proteomes" id="UP001153331">
    <property type="component" value="Unassembled WGS sequence"/>
</dbReference>